<dbReference type="Proteomes" id="UP000192578">
    <property type="component" value="Unassembled WGS sequence"/>
</dbReference>
<evidence type="ECO:0000256" key="4">
    <source>
        <dbReference type="ARBA" id="ARBA00026170"/>
    </source>
</evidence>
<keyword evidence="6" id="KW-1185">Reference proteome</keyword>
<comment type="similarity">
    <text evidence="3">Belongs to the KTI12 family.</text>
</comment>
<name>A0A1W0XF82_HYPEX</name>
<dbReference type="FunFam" id="3.40.50.300:FF:000827">
    <property type="entry name" value="KTI12 chromatin-associated homolog"/>
    <property type="match status" value="1"/>
</dbReference>
<keyword evidence="2" id="KW-0067">ATP-binding</keyword>
<organism evidence="5 6">
    <name type="scientific">Hypsibius exemplaris</name>
    <name type="common">Freshwater tardigrade</name>
    <dbReference type="NCBI Taxonomy" id="2072580"/>
    <lineage>
        <taxon>Eukaryota</taxon>
        <taxon>Metazoa</taxon>
        <taxon>Ecdysozoa</taxon>
        <taxon>Tardigrada</taxon>
        <taxon>Eutardigrada</taxon>
        <taxon>Parachela</taxon>
        <taxon>Hypsibioidea</taxon>
        <taxon>Hypsibiidae</taxon>
        <taxon>Hypsibius</taxon>
    </lineage>
</organism>
<dbReference type="OrthoDB" id="9972657at2759"/>
<evidence type="ECO:0000256" key="2">
    <source>
        <dbReference type="ARBA" id="ARBA00022840"/>
    </source>
</evidence>
<evidence type="ECO:0000256" key="1">
    <source>
        <dbReference type="ARBA" id="ARBA00022741"/>
    </source>
</evidence>
<reference evidence="6" key="1">
    <citation type="submission" date="2017-01" db="EMBL/GenBank/DDBJ databases">
        <title>Comparative genomics of anhydrobiosis in the tardigrade Hypsibius dujardini.</title>
        <authorList>
            <person name="Yoshida Y."/>
            <person name="Koutsovoulos G."/>
            <person name="Laetsch D."/>
            <person name="Stevens L."/>
            <person name="Kumar S."/>
            <person name="Horikawa D."/>
            <person name="Ishino K."/>
            <person name="Komine S."/>
            <person name="Tomita M."/>
            <person name="Blaxter M."/>
            <person name="Arakawa K."/>
        </authorList>
    </citation>
    <scope>NUCLEOTIDE SEQUENCE [LARGE SCALE GENOMIC DNA]</scope>
    <source>
        <strain evidence="6">Z151</strain>
    </source>
</reference>
<dbReference type="InterPro" id="IPR013641">
    <property type="entry name" value="KTI12/PSTK"/>
</dbReference>
<dbReference type="Gene3D" id="3.40.50.300">
    <property type="entry name" value="P-loop containing nucleotide triphosphate hydrolases"/>
    <property type="match status" value="1"/>
</dbReference>
<proteinExistence type="inferred from homology"/>
<dbReference type="GO" id="GO:0005524">
    <property type="term" value="F:ATP binding"/>
    <property type="evidence" value="ECO:0007669"/>
    <property type="project" value="UniProtKB-KW"/>
</dbReference>
<dbReference type="GO" id="GO:0006400">
    <property type="term" value="P:tRNA modification"/>
    <property type="evidence" value="ECO:0007669"/>
    <property type="project" value="UniProtKB-ARBA"/>
</dbReference>
<dbReference type="Pfam" id="PF08433">
    <property type="entry name" value="KTI12"/>
    <property type="match status" value="1"/>
</dbReference>
<evidence type="ECO:0000256" key="3">
    <source>
        <dbReference type="ARBA" id="ARBA00025768"/>
    </source>
</evidence>
<dbReference type="InterPro" id="IPR027417">
    <property type="entry name" value="P-loop_NTPase"/>
</dbReference>
<dbReference type="SUPFAM" id="SSF52540">
    <property type="entry name" value="P-loop containing nucleoside triphosphate hydrolases"/>
    <property type="match status" value="1"/>
</dbReference>
<evidence type="ECO:0000313" key="6">
    <source>
        <dbReference type="Proteomes" id="UP000192578"/>
    </source>
</evidence>
<sequence>MPLIVLCGLPCSGKSTRAAELRESLQKSTILPIMIVSDNDLFQTDSKDTIYADTSKEKNLRATIKSDVHRALSKEVVVIMDAQNYIKGYRYEVYCITKSAKTTQCTVWCNSPISEAKTWNEARDAAVRYSEATFDALVMRFEPPDSANRWENPLFTLLPTDPLPITELLEVLINRRAPPPNQSTQSQPLAATNYLHELDKITQEIVAAVISAQQNGMIGEKIVVTGSTEPLILPKRILPAELGRLRRQFISYSRTRPVDSLERIPTIFIQYLKNSIK</sequence>
<evidence type="ECO:0000313" key="5">
    <source>
        <dbReference type="EMBL" id="OQV26127.1"/>
    </source>
</evidence>
<accession>A0A1W0XF82</accession>
<comment type="caution">
    <text evidence="5">The sequence shown here is derived from an EMBL/GenBank/DDBJ whole genome shotgun (WGS) entry which is preliminary data.</text>
</comment>
<dbReference type="GO" id="GO:0006357">
    <property type="term" value="P:regulation of transcription by RNA polymerase II"/>
    <property type="evidence" value="ECO:0007669"/>
    <property type="project" value="UniProtKB-ARBA"/>
</dbReference>
<protein>
    <recommendedName>
        <fullName evidence="4">Protein KTI12 homolog</fullName>
    </recommendedName>
</protein>
<gene>
    <name evidence="5" type="ORF">BV898_00250</name>
</gene>
<dbReference type="EMBL" id="MTYJ01000001">
    <property type="protein sequence ID" value="OQV26127.1"/>
    <property type="molecule type" value="Genomic_DNA"/>
</dbReference>
<dbReference type="PANTHER" id="PTHR12435">
    <property type="match status" value="1"/>
</dbReference>
<dbReference type="AlphaFoldDB" id="A0A1W0XF82"/>
<keyword evidence="1" id="KW-0547">Nucleotide-binding</keyword>